<feature type="signal peptide" evidence="1">
    <location>
        <begin position="1"/>
        <end position="28"/>
    </location>
</feature>
<proteinExistence type="predicted"/>
<dbReference type="EMBL" id="GFPF01003120">
    <property type="protein sequence ID" value="MAA14266.1"/>
    <property type="molecule type" value="Transcribed_RNA"/>
</dbReference>
<evidence type="ECO:0008006" key="3">
    <source>
        <dbReference type="Google" id="ProtNLM"/>
    </source>
</evidence>
<keyword evidence="1" id="KW-0732">Signal</keyword>
<evidence type="ECO:0000313" key="2">
    <source>
        <dbReference type="EMBL" id="MAA14266.1"/>
    </source>
</evidence>
<evidence type="ECO:0000256" key="1">
    <source>
        <dbReference type="SAM" id="SignalP"/>
    </source>
</evidence>
<feature type="chain" id="PRO_5012375230" description="Ixodegrin B" evidence="1">
    <location>
        <begin position="29"/>
        <end position="122"/>
    </location>
</feature>
<accession>A0A224Y9E3</accession>
<sequence length="122" mass="13755">MSWKVKHNAKFLLLILVISSACTELDYASTDPIVGRTCEGSDQCETLNKYCCVIGAYRPGLKGECQKRPVLGQRCSITMFRSNAYNNLYAPYVGACPCVEPRKNVCTRSLKYRYQLGVCQPW</sequence>
<reference evidence="2" key="1">
    <citation type="journal article" date="2017" name="Parasit. Vectors">
        <title>Sialotranscriptomics of Rhipicephalus zambeziensis reveals intricate expression profiles of secretory proteins and suggests tight temporal transcriptional regulation during blood-feeding.</title>
        <authorList>
            <person name="de Castro M.H."/>
            <person name="de Klerk D."/>
            <person name="Pienaar R."/>
            <person name="Rees D.J.G."/>
            <person name="Mans B.J."/>
        </authorList>
    </citation>
    <scope>NUCLEOTIDE SEQUENCE</scope>
    <source>
        <tissue evidence="2">Salivary glands</tissue>
    </source>
</reference>
<dbReference type="PROSITE" id="PS51257">
    <property type="entry name" value="PROKAR_LIPOPROTEIN"/>
    <property type="match status" value="1"/>
</dbReference>
<dbReference type="AlphaFoldDB" id="A0A224Y9E3"/>
<organism evidence="2">
    <name type="scientific">Rhipicephalus zambeziensis</name>
    <dbReference type="NCBI Taxonomy" id="60191"/>
    <lineage>
        <taxon>Eukaryota</taxon>
        <taxon>Metazoa</taxon>
        <taxon>Ecdysozoa</taxon>
        <taxon>Arthropoda</taxon>
        <taxon>Chelicerata</taxon>
        <taxon>Arachnida</taxon>
        <taxon>Acari</taxon>
        <taxon>Parasitiformes</taxon>
        <taxon>Ixodida</taxon>
        <taxon>Ixodoidea</taxon>
        <taxon>Ixodidae</taxon>
        <taxon>Rhipicephalinae</taxon>
        <taxon>Rhipicephalus</taxon>
        <taxon>Rhipicephalus</taxon>
    </lineage>
</organism>
<protein>
    <recommendedName>
        <fullName evidence="3">Ixodegrin B</fullName>
    </recommendedName>
</protein>
<name>A0A224Y9E3_9ACAR</name>